<dbReference type="InterPro" id="IPR031359">
    <property type="entry name" value="NACHT_N"/>
</dbReference>
<dbReference type="Pfam" id="PF23397">
    <property type="entry name" value="DUF7104"/>
    <property type="match status" value="6"/>
</dbReference>
<dbReference type="PANTHER" id="PTHR10039:SF14">
    <property type="entry name" value="NACHT DOMAIN-CONTAINING PROTEIN"/>
    <property type="match status" value="1"/>
</dbReference>
<gene>
    <name evidence="5" type="ORF">SLS60_011696</name>
</gene>
<feature type="domain" description="GPI inositol-deacylase winged helix" evidence="3">
    <location>
        <begin position="460"/>
        <end position="540"/>
    </location>
</feature>
<evidence type="ECO:0000259" key="2">
    <source>
        <dbReference type="Pfam" id="PF17100"/>
    </source>
</evidence>
<dbReference type="Proteomes" id="UP001521785">
    <property type="component" value="Unassembled WGS sequence"/>
</dbReference>
<dbReference type="Pfam" id="PF24883">
    <property type="entry name" value="NPHP3_N"/>
    <property type="match status" value="1"/>
</dbReference>
<reference evidence="5 6" key="1">
    <citation type="submission" date="2024-02" db="EMBL/GenBank/DDBJ databases">
        <title>De novo assembly and annotation of 12 fungi associated with fruit tree decline syndrome in Ontario, Canada.</title>
        <authorList>
            <person name="Sulman M."/>
            <person name="Ellouze W."/>
            <person name="Ilyukhin E."/>
        </authorList>
    </citation>
    <scope>NUCLEOTIDE SEQUENCE [LARGE SCALE GENOMIC DNA]</scope>
    <source>
        <strain evidence="5 6">M42-189</strain>
    </source>
</reference>
<evidence type="ECO:0000259" key="4">
    <source>
        <dbReference type="Pfam" id="PF24883"/>
    </source>
</evidence>
<dbReference type="Pfam" id="PF17100">
    <property type="entry name" value="NACHT_N"/>
    <property type="match status" value="1"/>
</dbReference>
<proteinExistence type="predicted"/>
<dbReference type="InterPro" id="IPR027417">
    <property type="entry name" value="P-loop_NTPase"/>
</dbReference>
<dbReference type="Pfam" id="PF22939">
    <property type="entry name" value="WHD_GPIID"/>
    <property type="match status" value="1"/>
</dbReference>
<organism evidence="5 6">
    <name type="scientific">Paraconiothyrium brasiliense</name>
    <dbReference type="NCBI Taxonomy" id="300254"/>
    <lineage>
        <taxon>Eukaryota</taxon>
        <taxon>Fungi</taxon>
        <taxon>Dikarya</taxon>
        <taxon>Ascomycota</taxon>
        <taxon>Pezizomycotina</taxon>
        <taxon>Dothideomycetes</taxon>
        <taxon>Pleosporomycetidae</taxon>
        <taxon>Pleosporales</taxon>
        <taxon>Massarineae</taxon>
        <taxon>Didymosphaeriaceae</taxon>
        <taxon>Paraconiothyrium</taxon>
    </lineage>
</organism>
<accession>A0ABR3QHR2</accession>
<dbReference type="InterPro" id="IPR054471">
    <property type="entry name" value="GPIID_WHD"/>
</dbReference>
<dbReference type="Gene3D" id="1.25.40.20">
    <property type="entry name" value="Ankyrin repeat-containing domain"/>
    <property type="match status" value="1"/>
</dbReference>
<evidence type="ECO:0000256" key="1">
    <source>
        <dbReference type="ARBA" id="ARBA00022737"/>
    </source>
</evidence>
<evidence type="ECO:0000313" key="6">
    <source>
        <dbReference type="Proteomes" id="UP001521785"/>
    </source>
</evidence>
<dbReference type="PANTHER" id="PTHR10039">
    <property type="entry name" value="AMELOGENIN"/>
    <property type="match status" value="1"/>
</dbReference>
<dbReference type="Gene3D" id="3.40.50.300">
    <property type="entry name" value="P-loop containing nucleotide triphosphate hydrolases"/>
    <property type="match status" value="1"/>
</dbReference>
<dbReference type="InterPro" id="IPR055530">
    <property type="entry name" value="DUF7104"/>
</dbReference>
<evidence type="ECO:0000259" key="3">
    <source>
        <dbReference type="Pfam" id="PF22939"/>
    </source>
</evidence>
<dbReference type="SUPFAM" id="SSF48403">
    <property type="entry name" value="Ankyrin repeat"/>
    <property type="match status" value="1"/>
</dbReference>
<evidence type="ECO:0008006" key="7">
    <source>
        <dbReference type="Google" id="ProtNLM"/>
    </source>
</evidence>
<feature type="domain" description="NWD NACHT-NTPase N-terminal" evidence="2">
    <location>
        <begin position="11"/>
        <end position="84"/>
    </location>
</feature>
<dbReference type="InterPro" id="IPR056884">
    <property type="entry name" value="NPHP3-like_N"/>
</dbReference>
<keyword evidence="1" id="KW-0677">Repeat</keyword>
<evidence type="ECO:0000313" key="5">
    <source>
        <dbReference type="EMBL" id="KAL1591697.1"/>
    </source>
</evidence>
<feature type="domain" description="Nephrocystin 3-like N-terminal" evidence="4">
    <location>
        <begin position="168"/>
        <end position="340"/>
    </location>
</feature>
<keyword evidence="6" id="KW-1185">Reference proteome</keyword>
<comment type="caution">
    <text evidence="5">The sequence shown here is derived from an EMBL/GenBank/DDBJ whole genome shotgun (WGS) entry which is preliminary data.</text>
</comment>
<protein>
    <recommendedName>
        <fullName evidence="7">NACHT domain-containing protein</fullName>
    </recommendedName>
</protein>
<sequence>MLEGYNAICHVQMYWKLSEGIYFGESGDVIRQNIIPQLVQLYSRIIEYQARAVCYLSESQRSRAWQSVTGSNDWTGRLAEIQSSSEGCKIFIDPAQEKKVSQNWHQQLAAMGEQTDILRGVHQLLEQESRERERRHESRAEKDAIRALASDHAAYTAGKDRNPQRVEGTCQWFFKDERFCKWRGRDESALLWVSAGPGCGKSVLSRTLIDEGHLSTRVTTSTVCYFFFKDGETGRMESTDALCAILHQLFSHDLTNHLISYALDAHRNFGPALPQQLDALWRILLDCARDPSSGEIVCVLDALDECNERSLKDLMTKLQDFYSMENQKPTTRLKFLITSRPYDRIVYLYGKIFGVTEQLRLDGDENSDQLASDITLVIDERLDSVAGSLSPKDRGDIAHRMKSGKDRTYLWLHLIFSIIEEKRSFYAKRSNIESLLSTLPSNVDEAYEEILNKSQDDGSVETLLQIILAASHPLSLDELNVAFTLAQDEERIESYAELQSNLWPNFSQVVQDLCGLFVNVHKSKVYLIHQTAREFLVKKKRGIKWQGRLDMHTAHQTLFRLCTRYISHRGLHGAQYWGHKDEFLRYAASCWPLHYSHQGQASIQETLKGASALCRPDPSDSDWLFEYHGMDPRPKIEFQIRGVPSHLVPSRMPEDGTTVEGLCHMSGLQLASYLGLAPVVHDMLTRGYPPERCTCDLFVGNDCYFWIPKAIEIAIYRGFLDVVQVFLDQGQVEVNSDLIELAIKLGESPVIALLFGHVSVSSGINTTMLSNAAENQFDGANIMKLLLLRKRGNGVHIGEDILKVAADNREKGRDIIKVLLDNCKDEIKINEHVLASIAFRDNWTLFDLLLDERGREISITDDFTATLIARNSIKTTELLLDKRRDEIRVTEEVLKAALMHGARKATESPQTLKVLLDERGDGVKITEETLKIAAAYFHEETMEVLLGKLDDHGQITEDVLKSATGNYNPKTLEMLLGHFDGELDFNRLLRHAITGASWDLRVLDMLLDKGGDRINITEELLMTAMSADPMNASTERREMIELLVKKRPEDLKITEDLIKTAEHGDLRESTIEMLHQAKANQS</sequence>
<name>A0ABR3QHR2_9PLEO</name>
<dbReference type="InterPro" id="IPR036770">
    <property type="entry name" value="Ankyrin_rpt-contain_sf"/>
</dbReference>
<dbReference type="EMBL" id="JAKJXO020000023">
    <property type="protein sequence ID" value="KAL1591697.1"/>
    <property type="molecule type" value="Genomic_DNA"/>
</dbReference>